<feature type="coiled-coil region" evidence="2">
    <location>
        <begin position="161"/>
        <end position="251"/>
    </location>
</feature>
<organism evidence="5 6">
    <name type="scientific">Paracoccus marinaquae</name>
    <dbReference type="NCBI Taxonomy" id="2841926"/>
    <lineage>
        <taxon>Bacteria</taxon>
        <taxon>Pseudomonadati</taxon>
        <taxon>Pseudomonadota</taxon>
        <taxon>Alphaproteobacteria</taxon>
        <taxon>Rhodobacterales</taxon>
        <taxon>Paracoccaceae</taxon>
        <taxon>Paracoccus</taxon>
    </lineage>
</organism>
<feature type="domain" description="OmpA-like" evidence="4">
    <location>
        <begin position="441"/>
        <end position="569"/>
    </location>
</feature>
<dbReference type="PANTHER" id="PTHR30329">
    <property type="entry name" value="STATOR ELEMENT OF FLAGELLAR MOTOR COMPLEX"/>
    <property type="match status" value="1"/>
</dbReference>
<evidence type="ECO:0000256" key="2">
    <source>
        <dbReference type="SAM" id="Coils"/>
    </source>
</evidence>
<comment type="caution">
    <text evidence="5">The sequence shown here is derived from an EMBL/GenBank/DDBJ whole genome shotgun (WGS) entry which is preliminary data.</text>
</comment>
<dbReference type="RefSeq" id="WP_216031934.1">
    <property type="nucleotide sequence ID" value="NZ_JAHKNG010000004.1"/>
</dbReference>
<dbReference type="NCBIfam" id="NF006542">
    <property type="entry name" value="PRK09039.1-1"/>
    <property type="match status" value="2"/>
</dbReference>
<evidence type="ECO:0000256" key="1">
    <source>
        <dbReference type="PROSITE-ProRule" id="PRU00473"/>
    </source>
</evidence>
<feature type="coiled-coil region" evidence="2">
    <location>
        <begin position="280"/>
        <end position="307"/>
    </location>
</feature>
<reference evidence="5" key="1">
    <citation type="submission" date="2021-06" db="EMBL/GenBank/DDBJ databases">
        <title>Paracoccus bacterium XHP0099 sp. nov., isolated from the surface waters of the Yellow Sea.</title>
        <authorList>
            <person name="Xue H."/>
            <person name="Zhang D."/>
        </authorList>
    </citation>
    <scope>NUCLEOTIDE SEQUENCE</scope>
    <source>
        <strain evidence="5">XHP0099</strain>
    </source>
</reference>
<dbReference type="InterPro" id="IPR006665">
    <property type="entry name" value="OmpA-like"/>
</dbReference>
<dbReference type="Pfam" id="PF00691">
    <property type="entry name" value="OmpA"/>
    <property type="match status" value="1"/>
</dbReference>
<feature type="transmembrane region" description="Helical" evidence="3">
    <location>
        <begin position="20"/>
        <end position="41"/>
    </location>
</feature>
<sequence>MALRRASSGNRFSATIWPGFVDAMTALLMVLMFVLTIFMIVQSVLRERITAQDDTIVDQGRTISRQEQRLDALGRQVEALGQALTASEDRESALAENLAGESARVRTAEEALAEAEAEARDRAARITRLGNQLDSSRAELGETRSRLTDFEAEVAALIAARTQEAQQRQTLETRLGEEENRASAAELAIAAARQEIDAQAEQARLAAARRDALQALIADLRRRNAGRDEQAATLQSDLTAAETRLDEAETARLAEAEAARLLRERLETADSELTAMTLSLEESRRRAEETLTLLAAAEAARDTLSEETARNATEAERQAALLAAAQAALAEQEGLSDDSQRRVALLNEQVASLTAQLASLQALLDIAGEDQREAELRVEGLGQQLNAALLRAAEEKDRRLALEEEARRKAEEEARDLARYRSEFFGRMSQILSGRDEVRVVGDRFVFQSEVLFPSGEAALSEAGHEQVAGVARLLSEIADEIPAEIDWIIRVDGHTDSLPLSGTGRYRDNWELSQARALAVVRYMIDVLGFPADRLAATGFSDTRPVAEETTEAGRAQNRRIELKLTER</sequence>
<keyword evidence="3" id="KW-1133">Transmembrane helix</keyword>
<keyword evidence="1 3" id="KW-0472">Membrane</keyword>
<dbReference type="PROSITE" id="PS51123">
    <property type="entry name" value="OMPA_2"/>
    <property type="match status" value="1"/>
</dbReference>
<dbReference type="Proteomes" id="UP001166191">
    <property type="component" value="Unassembled WGS sequence"/>
</dbReference>
<dbReference type="EMBL" id="JAHKNG010000004">
    <property type="protein sequence ID" value="MBU3029235.1"/>
    <property type="molecule type" value="Genomic_DNA"/>
</dbReference>
<keyword evidence="6" id="KW-1185">Reference proteome</keyword>
<keyword evidence="3" id="KW-0812">Transmembrane</keyword>
<dbReference type="CDD" id="cd07185">
    <property type="entry name" value="OmpA_C-like"/>
    <property type="match status" value="1"/>
</dbReference>
<evidence type="ECO:0000256" key="3">
    <source>
        <dbReference type="SAM" id="Phobius"/>
    </source>
</evidence>
<feature type="coiled-coil region" evidence="2">
    <location>
        <begin position="336"/>
        <end position="423"/>
    </location>
</feature>
<feature type="coiled-coil region" evidence="2">
    <location>
        <begin position="63"/>
        <end position="125"/>
    </location>
</feature>
<evidence type="ECO:0000313" key="5">
    <source>
        <dbReference type="EMBL" id="MBU3029235.1"/>
    </source>
</evidence>
<accession>A0ABS6AF52</accession>
<name>A0ABS6AF52_9RHOB</name>
<proteinExistence type="predicted"/>
<gene>
    <name evidence="5" type="ORF">KNW02_03750</name>
</gene>
<protein>
    <submittedName>
        <fullName evidence="5">Peptidoglycan -binding protein</fullName>
    </submittedName>
</protein>
<dbReference type="PANTHER" id="PTHR30329:SF21">
    <property type="entry name" value="LIPOPROTEIN YIAD-RELATED"/>
    <property type="match status" value="1"/>
</dbReference>
<evidence type="ECO:0000259" key="4">
    <source>
        <dbReference type="PROSITE" id="PS51123"/>
    </source>
</evidence>
<keyword evidence="2" id="KW-0175">Coiled coil</keyword>
<dbReference type="InterPro" id="IPR050330">
    <property type="entry name" value="Bact_OuterMem_StrucFunc"/>
</dbReference>
<evidence type="ECO:0000313" key="6">
    <source>
        <dbReference type="Proteomes" id="UP001166191"/>
    </source>
</evidence>